<evidence type="ECO:0000259" key="8">
    <source>
        <dbReference type="Pfam" id="PF01643"/>
    </source>
</evidence>
<dbReference type="STRING" id="642492.Clole_2911"/>
<dbReference type="AlphaFoldDB" id="F2JLT2"/>
<proteinExistence type="inferred from homology"/>
<accession>F2JLT2</accession>
<sequence length="246" mass="28265">MSRLKENYQVDFDVVDFTGKLSINGLCSYMQTVAAKHATKLGINFYKNGEKPTYYWILSRVKYEIDTYPRWEDLVSLETYPGGYEKLFAVRLFDLTDEKGELIGRITGDYLLMDAEKGRPVRIKGATGPLSVLDFPYEGRKIDKIEVPEVVLREQIRKAYYSELDLNGHMNNAHYIRWTVDMLPLEVLKENEIVSLQINYNASITYGVETKLIIGKNEAGNYLVAGNSLDDSVNYFTSEIILRKNK</sequence>
<evidence type="ECO:0000256" key="1">
    <source>
        <dbReference type="ARBA" id="ARBA00006500"/>
    </source>
</evidence>
<keyword evidence="3" id="KW-0378">Hydrolase</keyword>
<evidence type="ECO:0000256" key="6">
    <source>
        <dbReference type="ARBA" id="ARBA00023098"/>
    </source>
</evidence>
<dbReference type="Pfam" id="PF01643">
    <property type="entry name" value="Acyl-ACP_TE"/>
    <property type="match status" value="1"/>
</dbReference>
<evidence type="ECO:0000256" key="2">
    <source>
        <dbReference type="ARBA" id="ARBA00022516"/>
    </source>
</evidence>
<dbReference type="InterPro" id="IPR049427">
    <property type="entry name" value="Acyl-ACP_TE_C"/>
</dbReference>
<feature type="domain" description="Acyl-ACP thioesterase-like C-terminal" evidence="9">
    <location>
        <begin position="160"/>
        <end position="215"/>
    </location>
</feature>
<evidence type="ECO:0000256" key="3">
    <source>
        <dbReference type="ARBA" id="ARBA00022801"/>
    </source>
</evidence>
<dbReference type="KEGG" id="cle:Clole_2911"/>
<evidence type="ECO:0000256" key="5">
    <source>
        <dbReference type="ARBA" id="ARBA00022946"/>
    </source>
</evidence>
<evidence type="ECO:0000313" key="11">
    <source>
        <dbReference type="Proteomes" id="UP000008467"/>
    </source>
</evidence>
<dbReference type="RefSeq" id="WP_013657888.1">
    <property type="nucleotide sequence ID" value="NC_015275.1"/>
</dbReference>
<dbReference type="InterPro" id="IPR029069">
    <property type="entry name" value="HotDog_dom_sf"/>
</dbReference>
<dbReference type="HOGENOM" id="CLU_045466_2_0_9"/>
<dbReference type="GO" id="GO:0016297">
    <property type="term" value="F:fatty acyl-[ACP] hydrolase activity"/>
    <property type="evidence" value="ECO:0007669"/>
    <property type="project" value="InterPro"/>
</dbReference>
<evidence type="ECO:0000313" key="10">
    <source>
        <dbReference type="EMBL" id="ADZ84608.1"/>
    </source>
</evidence>
<dbReference type="InterPro" id="IPR002864">
    <property type="entry name" value="Acyl-ACP_thioesterase_NHD"/>
</dbReference>
<dbReference type="EMBL" id="CP002582">
    <property type="protein sequence ID" value="ADZ84608.1"/>
    <property type="molecule type" value="Genomic_DNA"/>
</dbReference>
<reference evidence="10 11" key="1">
    <citation type="journal article" date="2011" name="J. Bacteriol.">
        <title>Complete genome sequence of the cellulose-degrading bacterium Cellulosilyticum lentocellum.</title>
        <authorList>
            <consortium name="US DOE Joint Genome Institute"/>
            <person name="Miller D.A."/>
            <person name="Suen G."/>
            <person name="Bruce D."/>
            <person name="Copeland A."/>
            <person name="Cheng J.F."/>
            <person name="Detter C."/>
            <person name="Goodwin L.A."/>
            <person name="Han C.S."/>
            <person name="Hauser L.J."/>
            <person name="Land M.L."/>
            <person name="Lapidus A."/>
            <person name="Lucas S."/>
            <person name="Meincke L."/>
            <person name="Pitluck S."/>
            <person name="Tapia R."/>
            <person name="Teshima H."/>
            <person name="Woyke T."/>
            <person name="Fox B.G."/>
            <person name="Angert E.R."/>
            <person name="Currie C.R."/>
        </authorList>
    </citation>
    <scope>NUCLEOTIDE SEQUENCE [LARGE SCALE GENOMIC DNA]</scope>
    <source>
        <strain evidence="11">ATCC 49066 / DSM 5427 / NCIMB 11756 / RHM5</strain>
    </source>
</reference>
<organism evidence="10 11">
    <name type="scientific">Cellulosilyticum lentocellum (strain ATCC 49066 / DSM 5427 / NCIMB 11756 / RHM5)</name>
    <name type="common">Clostridium lentocellum</name>
    <dbReference type="NCBI Taxonomy" id="642492"/>
    <lineage>
        <taxon>Bacteria</taxon>
        <taxon>Bacillati</taxon>
        <taxon>Bacillota</taxon>
        <taxon>Clostridia</taxon>
        <taxon>Lachnospirales</taxon>
        <taxon>Cellulosilyticaceae</taxon>
        <taxon>Cellulosilyticum</taxon>
    </lineage>
</organism>
<dbReference type="GO" id="GO:0000036">
    <property type="term" value="F:acyl carrier activity"/>
    <property type="evidence" value="ECO:0007669"/>
    <property type="project" value="TreeGrafter"/>
</dbReference>
<keyword evidence="5" id="KW-0809">Transit peptide</keyword>
<dbReference type="InterPro" id="IPR045023">
    <property type="entry name" value="FATA/B"/>
</dbReference>
<evidence type="ECO:0000259" key="9">
    <source>
        <dbReference type="Pfam" id="PF20791"/>
    </source>
</evidence>
<dbReference type="PANTHER" id="PTHR31727:SF6">
    <property type="entry name" value="OLEOYL-ACYL CARRIER PROTEIN THIOESTERASE 1, CHLOROPLASTIC"/>
    <property type="match status" value="1"/>
</dbReference>
<comment type="similarity">
    <text evidence="1">Belongs to the acyl-ACP thioesterase family.</text>
</comment>
<keyword evidence="4" id="KW-0276">Fatty acid metabolism</keyword>
<evidence type="ECO:0000256" key="7">
    <source>
        <dbReference type="ARBA" id="ARBA00023160"/>
    </source>
</evidence>
<name>F2JLT2_CELLD</name>
<gene>
    <name evidence="10" type="ordered locus">Clole_2911</name>
</gene>
<dbReference type="SUPFAM" id="SSF54637">
    <property type="entry name" value="Thioesterase/thiol ester dehydrase-isomerase"/>
    <property type="match status" value="2"/>
</dbReference>
<protein>
    <submittedName>
        <fullName evidence="10">Acyl-ACP thioesterase</fullName>
    </submittedName>
</protein>
<keyword evidence="11" id="KW-1185">Reference proteome</keyword>
<keyword evidence="7" id="KW-0275">Fatty acid biosynthesis</keyword>
<keyword evidence="6" id="KW-0443">Lipid metabolism</keyword>
<dbReference type="eggNOG" id="COG3884">
    <property type="taxonomic scope" value="Bacteria"/>
</dbReference>
<feature type="domain" description="Acyl-ACP thioesterase N-terminal hotdog" evidence="8">
    <location>
        <begin position="5"/>
        <end position="124"/>
    </location>
</feature>
<dbReference type="Proteomes" id="UP000008467">
    <property type="component" value="Chromosome"/>
</dbReference>
<dbReference type="PANTHER" id="PTHR31727">
    <property type="entry name" value="OLEOYL-ACYL CARRIER PROTEIN THIOESTERASE 1, CHLOROPLASTIC"/>
    <property type="match status" value="1"/>
</dbReference>
<dbReference type="Pfam" id="PF20791">
    <property type="entry name" value="Acyl-ACP_TE_C"/>
    <property type="match status" value="1"/>
</dbReference>
<keyword evidence="2" id="KW-0444">Lipid biosynthesis</keyword>
<dbReference type="Gene3D" id="3.10.129.10">
    <property type="entry name" value="Hotdog Thioesterase"/>
    <property type="match status" value="2"/>
</dbReference>
<evidence type="ECO:0000256" key="4">
    <source>
        <dbReference type="ARBA" id="ARBA00022832"/>
    </source>
</evidence>